<protein>
    <submittedName>
        <fullName evidence="1">Winged helix DNA-binding domain-containing protein</fullName>
    </submittedName>
</protein>
<sequence>MADILGTRALNRATLARQMLLAREDATVADAVERLAGMQAQEPRPPYLGLWSRLAGFRADDLRAALHDRSVVRATMMRGTLHLVSAADYAAFRAPIQPMLDSALRVLGKRAEGLDRAALVPAARELLLERPRTFNEIRALLQERFPDADDRALGYAVRMWLPLVMVPTAERWGFPRTSEFTLAEAWLGAPPDASTAAEALVLRYLAAFGPATAADAQTWSGLPALGEVLDALRPRLRVFADERGRELFDLPDAPRPDEDAPSPARFLPEFDNLVLAHADRTRIISDEHRPALTTKNLRVRATFLWDGFARGVWEIETKRKTATLRLRPFDRLPREALRALTTEGDALLRFAEPEAKEHLVTVAAEA</sequence>
<evidence type="ECO:0000313" key="1">
    <source>
        <dbReference type="EMBL" id="MFC6882406.1"/>
    </source>
</evidence>
<dbReference type="Proteomes" id="UP001596380">
    <property type="component" value="Unassembled WGS sequence"/>
</dbReference>
<dbReference type="EMBL" id="JBHSXS010000013">
    <property type="protein sequence ID" value="MFC6882406.1"/>
    <property type="molecule type" value="Genomic_DNA"/>
</dbReference>
<dbReference type="GO" id="GO:0003677">
    <property type="term" value="F:DNA binding"/>
    <property type="evidence" value="ECO:0007669"/>
    <property type="project" value="UniProtKB-KW"/>
</dbReference>
<proteinExistence type="predicted"/>
<reference evidence="2" key="1">
    <citation type="journal article" date="2019" name="Int. J. Syst. Evol. Microbiol.">
        <title>The Global Catalogue of Microorganisms (GCM) 10K type strain sequencing project: providing services to taxonomists for standard genome sequencing and annotation.</title>
        <authorList>
            <consortium name="The Broad Institute Genomics Platform"/>
            <consortium name="The Broad Institute Genome Sequencing Center for Infectious Disease"/>
            <person name="Wu L."/>
            <person name="Ma J."/>
        </authorList>
    </citation>
    <scope>NUCLEOTIDE SEQUENCE [LARGE SCALE GENOMIC DNA]</scope>
    <source>
        <strain evidence="2">JCM 3369</strain>
    </source>
</reference>
<evidence type="ECO:0000313" key="2">
    <source>
        <dbReference type="Proteomes" id="UP001596380"/>
    </source>
</evidence>
<dbReference type="PANTHER" id="PTHR38479:SF2">
    <property type="entry name" value="WINGED HELIX DNA-BINDING DOMAIN-CONTAINING PROTEIN"/>
    <property type="match status" value="1"/>
</dbReference>
<dbReference type="InterPro" id="IPR009351">
    <property type="entry name" value="AlkZ-like"/>
</dbReference>
<gene>
    <name evidence="1" type="ORF">ACFQKB_21805</name>
</gene>
<accession>A0ABW2CKT9</accession>
<name>A0ABW2CKT9_9ACTN</name>
<dbReference type="PANTHER" id="PTHR38479">
    <property type="entry name" value="LMO0824 PROTEIN"/>
    <property type="match status" value="1"/>
</dbReference>
<dbReference type="Pfam" id="PF06224">
    <property type="entry name" value="AlkZ-like"/>
    <property type="match status" value="1"/>
</dbReference>
<keyword evidence="1" id="KW-0238">DNA-binding</keyword>
<organism evidence="1 2">
    <name type="scientific">Actinomadura yumaensis</name>
    <dbReference type="NCBI Taxonomy" id="111807"/>
    <lineage>
        <taxon>Bacteria</taxon>
        <taxon>Bacillati</taxon>
        <taxon>Actinomycetota</taxon>
        <taxon>Actinomycetes</taxon>
        <taxon>Streptosporangiales</taxon>
        <taxon>Thermomonosporaceae</taxon>
        <taxon>Actinomadura</taxon>
    </lineage>
</organism>
<dbReference type="RefSeq" id="WP_378048496.1">
    <property type="nucleotide sequence ID" value="NZ_JBHSXE010000001.1"/>
</dbReference>
<keyword evidence="2" id="KW-1185">Reference proteome</keyword>
<comment type="caution">
    <text evidence="1">The sequence shown here is derived from an EMBL/GenBank/DDBJ whole genome shotgun (WGS) entry which is preliminary data.</text>
</comment>